<gene>
    <name evidence="1" type="ORF">LS48_03680</name>
</gene>
<reference evidence="2" key="1">
    <citation type="submission" date="2014-10" db="EMBL/GenBank/DDBJ databases">
        <title>Genome sequencing of Vitellibacter sp. D-24.</title>
        <authorList>
            <person name="Thevarajoo S."/>
            <person name="Selvaratnam C."/>
            <person name="Goh K.M."/>
            <person name="Chong C.S."/>
        </authorList>
    </citation>
    <scope>NUCLEOTIDE SEQUENCE [LARGE SCALE GENOMIC DNA]</scope>
    <source>
        <strain evidence="2">D-24</strain>
    </source>
</reference>
<dbReference type="Pfam" id="PF14125">
    <property type="entry name" value="DUF4292"/>
    <property type="match status" value="1"/>
</dbReference>
<dbReference type="InterPro" id="IPR025634">
    <property type="entry name" value="DUF4292"/>
</dbReference>
<dbReference type="OrthoDB" id="849114at2"/>
<dbReference type="AlphaFoldDB" id="A0A137RJZ8"/>
<dbReference type="PROSITE" id="PS51257">
    <property type="entry name" value="PROKAR_LIPOPROTEIN"/>
    <property type="match status" value="1"/>
</dbReference>
<comment type="caution">
    <text evidence="1">The sequence shown here is derived from an EMBL/GenBank/DDBJ whole genome shotgun (WGS) entry which is preliminary data.</text>
</comment>
<dbReference type="Proteomes" id="UP000070138">
    <property type="component" value="Unassembled WGS sequence"/>
</dbReference>
<reference evidence="1 2" key="2">
    <citation type="journal article" date="2016" name="Int. J. Syst. Evol. Microbiol.">
        <title>Vitellibacter aquimaris sp. nov., a marine bacterium isolated from seawater.</title>
        <authorList>
            <person name="Thevarajoo S."/>
            <person name="Selvaratnam C."/>
            <person name="Goh K.M."/>
            <person name="Hong K.W."/>
            <person name="Chan X.Y."/>
            <person name="Chan K.G."/>
            <person name="Chong C.S."/>
        </authorList>
    </citation>
    <scope>NUCLEOTIDE SEQUENCE [LARGE SCALE GENOMIC DNA]</scope>
    <source>
        <strain evidence="1 2">D-24</strain>
    </source>
</reference>
<keyword evidence="2" id="KW-1185">Reference proteome</keyword>
<sequence length="254" mass="28713">MNLKPLYILLLLVLASCGGTKKITTIEDASAKEVISAHKAVAPDFKTLAGRVQLVYETDEKLQSITVSLRMEKDKNIWIKASVLGITIAKVLITPTSVSYYETVGNTYFEGDFALLGEWIGTPINFQQAQNMLLGQSIFTLNPSEYKAEVFQNKFKIQPKQQPQNFIHSLFLNPENFKIALETLSQPNADRLLSIRYGEYQEIEGQYFPTTILIDTSEKGSKTKIEMNFKKIDLNANVSFPFEIPQGYEEIQLN</sequence>
<evidence type="ECO:0000313" key="1">
    <source>
        <dbReference type="EMBL" id="KXO00516.1"/>
    </source>
</evidence>
<organism evidence="1 2">
    <name type="scientific">Aequorivita aquimaris</name>
    <dbReference type="NCBI Taxonomy" id="1548749"/>
    <lineage>
        <taxon>Bacteria</taxon>
        <taxon>Pseudomonadati</taxon>
        <taxon>Bacteroidota</taxon>
        <taxon>Flavobacteriia</taxon>
        <taxon>Flavobacteriales</taxon>
        <taxon>Flavobacteriaceae</taxon>
        <taxon>Aequorivita</taxon>
    </lineage>
</organism>
<evidence type="ECO:0008006" key="3">
    <source>
        <dbReference type="Google" id="ProtNLM"/>
    </source>
</evidence>
<dbReference type="Gene3D" id="2.50.20.10">
    <property type="entry name" value="Lipoprotein localisation LolA/LolB/LppX"/>
    <property type="match status" value="1"/>
</dbReference>
<dbReference type="PATRIC" id="fig|1548749.3.peg.781"/>
<protein>
    <recommendedName>
        <fullName evidence="3">DUF4292 domain-containing protein</fullName>
    </recommendedName>
</protein>
<evidence type="ECO:0000313" key="2">
    <source>
        <dbReference type="Proteomes" id="UP000070138"/>
    </source>
</evidence>
<dbReference type="EMBL" id="JRWG01000002">
    <property type="protein sequence ID" value="KXO00516.1"/>
    <property type="molecule type" value="Genomic_DNA"/>
</dbReference>
<name>A0A137RJZ8_9FLAO</name>
<accession>A0A137RJZ8</accession>
<proteinExistence type="predicted"/>
<dbReference type="STRING" id="1548749.LS48_03680"/>